<keyword evidence="1" id="KW-1133">Transmembrane helix</keyword>
<gene>
    <name evidence="3" type="ORF">B9R14_13920</name>
    <name evidence="2" type="ORF">HVS_09785</name>
</gene>
<evidence type="ECO:0000313" key="4">
    <source>
        <dbReference type="Proteomes" id="UP000233534"/>
    </source>
</evidence>
<protein>
    <submittedName>
        <fullName evidence="2">YGGT family protein</fullName>
    </submittedName>
</protein>
<evidence type="ECO:0000313" key="3">
    <source>
        <dbReference type="EMBL" id="PQQ67735.1"/>
    </source>
</evidence>
<feature type="transmembrane region" description="Helical" evidence="1">
    <location>
        <begin position="5"/>
        <end position="25"/>
    </location>
</feature>
<dbReference type="GO" id="GO:0016020">
    <property type="term" value="C:membrane"/>
    <property type="evidence" value="ECO:0007669"/>
    <property type="project" value="InterPro"/>
</dbReference>
<dbReference type="Proteomes" id="UP000233534">
    <property type="component" value="Chromosome"/>
</dbReference>
<dbReference type="KEGG" id="hsc:HVS_09785"/>
<keyword evidence="4" id="KW-1185">Reference proteome</keyword>
<keyword evidence="1" id="KW-0472">Membrane</keyword>
<name>A0A2K9ECI7_9FIRM</name>
<accession>A0A2K9ECI7</accession>
<dbReference type="AlphaFoldDB" id="A0A2K9ECI7"/>
<proteinExistence type="predicted"/>
<dbReference type="Proteomes" id="UP000239720">
    <property type="component" value="Unassembled WGS sequence"/>
</dbReference>
<dbReference type="InterPro" id="IPR003425">
    <property type="entry name" value="CCB3/YggT"/>
</dbReference>
<evidence type="ECO:0000313" key="2">
    <source>
        <dbReference type="EMBL" id="AUG57854.1"/>
    </source>
</evidence>
<evidence type="ECO:0000256" key="1">
    <source>
        <dbReference type="SAM" id="Phobius"/>
    </source>
</evidence>
<dbReference type="OrthoDB" id="283553at2"/>
<organism evidence="2 4">
    <name type="scientific">Acetivibrio saccincola</name>
    <dbReference type="NCBI Taxonomy" id="1677857"/>
    <lineage>
        <taxon>Bacteria</taxon>
        <taxon>Bacillati</taxon>
        <taxon>Bacillota</taxon>
        <taxon>Clostridia</taxon>
        <taxon>Eubacteriales</taxon>
        <taxon>Oscillospiraceae</taxon>
        <taxon>Acetivibrio</taxon>
    </lineage>
</organism>
<dbReference type="EMBL" id="CP025197">
    <property type="protein sequence ID" value="AUG57854.1"/>
    <property type="molecule type" value="Genomic_DNA"/>
</dbReference>
<keyword evidence="1" id="KW-0812">Transmembrane</keyword>
<reference evidence="3 5" key="2">
    <citation type="journal article" date="2018" name="Syst. Appl. Microbiol.">
        <title>Characterization and high-quality draft genome sequence of Herbivorax saccincola A7, an anaerobic, alkaliphilic, thermophilic, cellulolytic, and xylanolytic bacterium.</title>
        <authorList>
            <person name="Aikawa S."/>
            <person name="Baramee S."/>
            <person name="Sermsathanaswadi J."/>
            <person name="Thianheng P."/>
            <person name="Tachaapaikoon C."/>
            <person name="Shikata A."/>
            <person name="Waeonukul R."/>
            <person name="Pason P."/>
            <person name="Ratanakhanokchai K."/>
            <person name="Kosugi A."/>
        </authorList>
    </citation>
    <scope>NUCLEOTIDE SEQUENCE [LARGE SCALE GENOMIC DNA]</scope>
    <source>
        <strain evidence="3 5">A7</strain>
    </source>
</reference>
<feature type="transmembrane region" description="Helical" evidence="1">
    <location>
        <begin position="69"/>
        <end position="88"/>
    </location>
</feature>
<dbReference type="EMBL" id="NEMB01000003">
    <property type="protein sequence ID" value="PQQ67735.1"/>
    <property type="molecule type" value="Genomic_DNA"/>
</dbReference>
<reference evidence="2 4" key="1">
    <citation type="submission" date="2017-12" db="EMBL/GenBank/DDBJ databases">
        <title>Complete genome sequence of Herbivorax saccincola GGR1, a novel Cellulosome-producing hydrolytic bacterium in a thermophilic biogas plant, established by Illumina and Nanopore MinION sequencing.</title>
        <authorList>
            <person name="Pechtl A."/>
            <person name="Ruckert C."/>
            <person name="Koeck D.E."/>
            <person name="Maus I."/>
            <person name="Winkler A."/>
            <person name="Kalinowski J."/>
            <person name="Puhler A."/>
            <person name="Schwarz W.W."/>
            <person name="Zverlov V.V."/>
            <person name="Schluter A."/>
            <person name="Liebl W."/>
        </authorList>
    </citation>
    <scope>NUCLEOTIDE SEQUENCE [LARGE SCALE GENOMIC DNA]</scope>
    <source>
        <strain evidence="2">GGR1</strain>
        <strain evidence="4">SR1</strain>
    </source>
</reference>
<sequence length="89" mass="10181">MLHILVRAIILLLDILIMVIAARAISSWLPISKEGAFFRILYQITDPLILPIRKQMQKTSFGQNMTLDFSPAIAILIIYILKNLVLYIL</sequence>
<dbReference type="Pfam" id="PF02325">
    <property type="entry name" value="CCB3_YggT"/>
    <property type="match status" value="1"/>
</dbReference>
<evidence type="ECO:0000313" key="5">
    <source>
        <dbReference type="Proteomes" id="UP000239720"/>
    </source>
</evidence>
<dbReference type="RefSeq" id="WP_101301718.1">
    <property type="nucleotide sequence ID" value="NZ_CP025197.1"/>
</dbReference>